<gene>
    <name evidence="5" type="ORF">HYC85_001234</name>
</gene>
<dbReference type="Gene3D" id="2.160.20.10">
    <property type="entry name" value="Single-stranded right-handed beta-helix, Pectin lyase-like"/>
    <property type="match status" value="2"/>
</dbReference>
<evidence type="ECO:0000313" key="5">
    <source>
        <dbReference type="EMBL" id="KAF5960025.1"/>
    </source>
</evidence>
<dbReference type="Proteomes" id="UP000593564">
    <property type="component" value="Unassembled WGS sequence"/>
</dbReference>
<protein>
    <recommendedName>
        <fullName evidence="7">Pectate lyase superfamily protein domain-containing protein</fullName>
    </recommendedName>
</protein>
<dbReference type="Pfam" id="PF00295">
    <property type="entry name" value="Glyco_hydro_28"/>
    <property type="match status" value="1"/>
</dbReference>
<dbReference type="InterPro" id="IPR012334">
    <property type="entry name" value="Pectin_lyas_fold"/>
</dbReference>
<dbReference type="AlphaFoldDB" id="A0A7J7I5E9"/>
<keyword evidence="2 4" id="KW-0378">Hydrolase</keyword>
<dbReference type="InterPro" id="IPR011050">
    <property type="entry name" value="Pectin_lyase_fold/virulence"/>
</dbReference>
<reference evidence="6" key="1">
    <citation type="journal article" date="2020" name="Nat. Commun.">
        <title>Genome assembly of wild tea tree DASZ reveals pedigree and selection history of tea varieties.</title>
        <authorList>
            <person name="Zhang W."/>
            <person name="Zhang Y."/>
            <person name="Qiu H."/>
            <person name="Guo Y."/>
            <person name="Wan H."/>
            <person name="Zhang X."/>
            <person name="Scossa F."/>
            <person name="Alseekh S."/>
            <person name="Zhang Q."/>
            <person name="Wang P."/>
            <person name="Xu L."/>
            <person name="Schmidt M.H."/>
            <person name="Jia X."/>
            <person name="Li D."/>
            <person name="Zhu A."/>
            <person name="Guo F."/>
            <person name="Chen W."/>
            <person name="Ni D."/>
            <person name="Usadel B."/>
            <person name="Fernie A.R."/>
            <person name="Wen W."/>
        </authorList>
    </citation>
    <scope>NUCLEOTIDE SEQUENCE [LARGE SCALE GENOMIC DNA]</scope>
    <source>
        <strain evidence="6">cv. G240</strain>
    </source>
</reference>
<keyword evidence="3 4" id="KW-0326">Glycosidase</keyword>
<dbReference type="PANTHER" id="PTHR31339">
    <property type="entry name" value="PECTIN LYASE-RELATED"/>
    <property type="match status" value="1"/>
</dbReference>
<organism evidence="5 6">
    <name type="scientific">Camellia sinensis</name>
    <name type="common">Tea plant</name>
    <name type="synonym">Thea sinensis</name>
    <dbReference type="NCBI Taxonomy" id="4442"/>
    <lineage>
        <taxon>Eukaryota</taxon>
        <taxon>Viridiplantae</taxon>
        <taxon>Streptophyta</taxon>
        <taxon>Embryophyta</taxon>
        <taxon>Tracheophyta</taxon>
        <taxon>Spermatophyta</taxon>
        <taxon>Magnoliopsida</taxon>
        <taxon>eudicotyledons</taxon>
        <taxon>Gunneridae</taxon>
        <taxon>Pentapetalae</taxon>
        <taxon>asterids</taxon>
        <taxon>Ericales</taxon>
        <taxon>Theaceae</taxon>
        <taxon>Camellia</taxon>
    </lineage>
</organism>
<evidence type="ECO:0008006" key="7">
    <source>
        <dbReference type="Google" id="ProtNLM"/>
    </source>
</evidence>
<dbReference type="SUPFAM" id="SSF51126">
    <property type="entry name" value="Pectin lyase-like"/>
    <property type="match status" value="1"/>
</dbReference>
<reference evidence="5 6" key="2">
    <citation type="submission" date="2020-07" db="EMBL/GenBank/DDBJ databases">
        <title>Genome assembly of wild tea tree DASZ reveals pedigree and selection history of tea varieties.</title>
        <authorList>
            <person name="Zhang W."/>
        </authorList>
    </citation>
    <scope>NUCLEOTIDE SEQUENCE [LARGE SCALE GENOMIC DNA]</scope>
    <source>
        <strain evidence="6">cv. G240</strain>
        <tissue evidence="5">Leaf</tissue>
    </source>
</reference>
<dbReference type="EMBL" id="JACBKZ010000001">
    <property type="protein sequence ID" value="KAF5960025.1"/>
    <property type="molecule type" value="Genomic_DNA"/>
</dbReference>
<evidence type="ECO:0000256" key="1">
    <source>
        <dbReference type="ARBA" id="ARBA00008834"/>
    </source>
</evidence>
<sequence>MRSRNAYNSWSNKTMIWARNAISVIQIDLAFLTLALLSSTEVECGRDGYTKLLDFQAINCRKHSAVLTDFGGKGDGKTSNTKAFQSAISQLSQLAPDGGAQLIVPPGQWLTGSFNLTSHFTLYIHKEAIILASQDESEWPVISPLPSYGRGTDAPGGRFISLIFGTNLTDVVITGGNGTIDGQDSCSNIRIEDCYIVSGDDCIAVKSGWDEYGISFGVPTQHLIIRRLTCISPDSAVIALGSEMSGGIQDVRAEDITGISSQSGVRIKTAVGRGAYVKDIYVKGMKLYTMKYVFWMTGNYGSHPDNGFNPQAFPVIQNINYRDITAQNVSMPADLEGIQDHPFTGICISNASINLSANPKKVLWNCSNIAGVSSKVSPQPCNLLPNKEPMSCGFPADTLPIDNVMLKNCSGSGTYI</sequence>
<comment type="similarity">
    <text evidence="1 4">Belongs to the glycosyl hydrolase 28 family.</text>
</comment>
<keyword evidence="6" id="KW-1185">Reference proteome</keyword>
<evidence type="ECO:0000256" key="2">
    <source>
        <dbReference type="ARBA" id="ARBA00022801"/>
    </source>
</evidence>
<evidence type="ECO:0000256" key="3">
    <source>
        <dbReference type="ARBA" id="ARBA00023295"/>
    </source>
</evidence>
<dbReference type="GO" id="GO:0005975">
    <property type="term" value="P:carbohydrate metabolic process"/>
    <property type="evidence" value="ECO:0007669"/>
    <property type="project" value="InterPro"/>
</dbReference>
<evidence type="ECO:0000313" key="6">
    <source>
        <dbReference type="Proteomes" id="UP000593564"/>
    </source>
</evidence>
<dbReference type="PANTHER" id="PTHR31339:SF71">
    <property type="entry name" value="PECTIN LYASE-LIKE SUPERFAMILY PROTEIN"/>
    <property type="match status" value="1"/>
</dbReference>
<evidence type="ECO:0000256" key="4">
    <source>
        <dbReference type="RuleBase" id="RU361169"/>
    </source>
</evidence>
<dbReference type="InterPro" id="IPR000743">
    <property type="entry name" value="Glyco_hydro_28"/>
</dbReference>
<dbReference type="InterPro" id="IPR051801">
    <property type="entry name" value="GH28_Enzymes"/>
</dbReference>
<name>A0A7J7I5E9_CAMSI</name>
<dbReference type="GO" id="GO:0004650">
    <property type="term" value="F:polygalacturonase activity"/>
    <property type="evidence" value="ECO:0007669"/>
    <property type="project" value="InterPro"/>
</dbReference>
<comment type="caution">
    <text evidence="5">The sequence shown here is derived from an EMBL/GenBank/DDBJ whole genome shotgun (WGS) entry which is preliminary data.</text>
</comment>
<accession>A0A7J7I5E9</accession>
<proteinExistence type="inferred from homology"/>